<accession>A0ABV7ENY5</accession>
<sequence length="154" mass="16413">MKRILIALSALLLIASYGAAVAADGMIQVKSPYSPDETVQRFVETAKSKGLKIFTTVDHAEGAAGVDLELRPTTVVIFGNPKAGTPFMQCAQTVGIDLPMKALIWQDADDQVWLGYNDPAYIAKRHEVEDCPAVTPIGKALSALAQATVAPETD</sequence>
<protein>
    <submittedName>
        <fullName evidence="3">DUF302 domain-containing protein</fullName>
    </submittedName>
</protein>
<dbReference type="SUPFAM" id="SSF103247">
    <property type="entry name" value="TT1751-like"/>
    <property type="match status" value="1"/>
</dbReference>
<proteinExistence type="predicted"/>
<evidence type="ECO:0000313" key="4">
    <source>
        <dbReference type="Proteomes" id="UP001595462"/>
    </source>
</evidence>
<keyword evidence="1" id="KW-0732">Signal</keyword>
<dbReference type="InterPro" id="IPR005180">
    <property type="entry name" value="DUF302"/>
</dbReference>
<dbReference type="EMBL" id="JBHRSS010000004">
    <property type="protein sequence ID" value="MFC3104424.1"/>
    <property type="molecule type" value="Genomic_DNA"/>
</dbReference>
<dbReference type="RefSeq" id="WP_380689548.1">
    <property type="nucleotide sequence ID" value="NZ_JBHRSS010000004.1"/>
</dbReference>
<feature type="chain" id="PRO_5045416200" evidence="1">
    <location>
        <begin position="23"/>
        <end position="154"/>
    </location>
</feature>
<feature type="domain" description="DUF302" evidence="2">
    <location>
        <begin position="57"/>
        <end position="119"/>
    </location>
</feature>
<dbReference type="Gene3D" id="3.30.310.70">
    <property type="entry name" value="TT1751-like domain"/>
    <property type="match status" value="1"/>
</dbReference>
<gene>
    <name evidence="3" type="ORF">ACFOSU_11040</name>
</gene>
<dbReference type="PANTHER" id="PTHR38342:SF2">
    <property type="entry name" value="INNER MEMBRANE OR EXPORTED"/>
    <property type="match status" value="1"/>
</dbReference>
<evidence type="ECO:0000256" key="1">
    <source>
        <dbReference type="SAM" id="SignalP"/>
    </source>
</evidence>
<dbReference type="Proteomes" id="UP001595462">
    <property type="component" value="Unassembled WGS sequence"/>
</dbReference>
<feature type="signal peptide" evidence="1">
    <location>
        <begin position="1"/>
        <end position="22"/>
    </location>
</feature>
<evidence type="ECO:0000313" key="3">
    <source>
        <dbReference type="EMBL" id="MFC3104424.1"/>
    </source>
</evidence>
<dbReference type="InterPro" id="IPR035923">
    <property type="entry name" value="TT1751-like_sf"/>
</dbReference>
<keyword evidence="4" id="KW-1185">Reference proteome</keyword>
<comment type="caution">
    <text evidence="3">The sequence shown here is derived from an EMBL/GenBank/DDBJ whole genome shotgun (WGS) entry which is preliminary data.</text>
</comment>
<dbReference type="CDD" id="cd14797">
    <property type="entry name" value="DUF302"/>
    <property type="match status" value="1"/>
</dbReference>
<dbReference type="PANTHER" id="PTHR38342">
    <property type="entry name" value="SLR5037 PROTEIN"/>
    <property type="match status" value="1"/>
</dbReference>
<dbReference type="Pfam" id="PF03625">
    <property type="entry name" value="DUF302"/>
    <property type="match status" value="1"/>
</dbReference>
<reference evidence="4" key="1">
    <citation type="journal article" date="2019" name="Int. J. Syst. Evol. Microbiol.">
        <title>The Global Catalogue of Microorganisms (GCM) 10K type strain sequencing project: providing services to taxonomists for standard genome sequencing and annotation.</title>
        <authorList>
            <consortium name="The Broad Institute Genomics Platform"/>
            <consortium name="The Broad Institute Genome Sequencing Center for Infectious Disease"/>
            <person name="Wu L."/>
            <person name="Ma J."/>
        </authorList>
    </citation>
    <scope>NUCLEOTIDE SEQUENCE [LARGE SCALE GENOMIC DNA]</scope>
    <source>
        <strain evidence="4">KCTC 52640</strain>
    </source>
</reference>
<organism evidence="3 4">
    <name type="scientific">Salinisphaera aquimarina</name>
    <dbReference type="NCBI Taxonomy" id="2094031"/>
    <lineage>
        <taxon>Bacteria</taxon>
        <taxon>Pseudomonadati</taxon>
        <taxon>Pseudomonadota</taxon>
        <taxon>Gammaproteobacteria</taxon>
        <taxon>Salinisphaerales</taxon>
        <taxon>Salinisphaeraceae</taxon>
        <taxon>Salinisphaera</taxon>
    </lineage>
</organism>
<evidence type="ECO:0000259" key="2">
    <source>
        <dbReference type="Pfam" id="PF03625"/>
    </source>
</evidence>
<name>A0ABV7ENY5_9GAMM</name>